<keyword evidence="4" id="KW-0479">Metal-binding</keyword>
<evidence type="ECO:0000256" key="7">
    <source>
        <dbReference type="ARBA" id="ARBA00022840"/>
    </source>
</evidence>
<evidence type="ECO:0000256" key="10">
    <source>
        <dbReference type="ARBA" id="ARBA00031499"/>
    </source>
</evidence>
<reference evidence="14 15" key="1">
    <citation type="journal article" date="2011" name="J. Gen. Appl. Microbiol.">
        <title>Draft genome sequencing of the enigmatic basidiomycete Mixia osmundae.</title>
        <authorList>
            <person name="Nishida H."/>
            <person name="Nagatsuka Y."/>
            <person name="Sugiyama J."/>
        </authorList>
    </citation>
    <scope>NUCLEOTIDE SEQUENCE [LARGE SCALE GENOMIC DNA]</scope>
    <source>
        <strain evidence="15">CBS 9802 / IAM 14324 / JCM 22182 / KY 12970</strain>
    </source>
</reference>
<dbReference type="GO" id="GO:0004817">
    <property type="term" value="F:cysteine-tRNA ligase activity"/>
    <property type="evidence" value="ECO:0007669"/>
    <property type="project" value="UniProtKB-EC"/>
</dbReference>
<feature type="compositionally biased region" description="Polar residues" evidence="12">
    <location>
        <begin position="825"/>
        <end position="834"/>
    </location>
</feature>
<dbReference type="InterPro" id="IPR024909">
    <property type="entry name" value="Cys-tRNA/MSH_ligase"/>
</dbReference>
<dbReference type="Proteomes" id="UP000009131">
    <property type="component" value="Unassembled WGS sequence"/>
</dbReference>
<feature type="domain" description="tRNA synthetases class I catalytic" evidence="13">
    <location>
        <begin position="86"/>
        <end position="341"/>
    </location>
</feature>
<keyword evidence="15" id="KW-1185">Reference proteome</keyword>
<evidence type="ECO:0000256" key="1">
    <source>
        <dbReference type="ARBA" id="ARBA00001947"/>
    </source>
</evidence>
<dbReference type="HAMAP" id="MF_00041">
    <property type="entry name" value="Cys_tRNA_synth"/>
    <property type="match status" value="1"/>
</dbReference>
<organism evidence="14 15">
    <name type="scientific">Mixia osmundae (strain CBS 9802 / IAM 14324 / JCM 22182 / KY 12970)</name>
    <dbReference type="NCBI Taxonomy" id="764103"/>
    <lineage>
        <taxon>Eukaryota</taxon>
        <taxon>Fungi</taxon>
        <taxon>Dikarya</taxon>
        <taxon>Basidiomycota</taxon>
        <taxon>Pucciniomycotina</taxon>
        <taxon>Mixiomycetes</taxon>
        <taxon>Mixiales</taxon>
        <taxon>Mixiaceae</taxon>
        <taxon>Mixia</taxon>
    </lineage>
</organism>
<accession>G7DUJ2</accession>
<keyword evidence="9" id="KW-0030">Aminoacyl-tRNA synthetase</keyword>
<dbReference type="GO" id="GO:0005737">
    <property type="term" value="C:cytoplasm"/>
    <property type="evidence" value="ECO:0007669"/>
    <property type="project" value="TreeGrafter"/>
</dbReference>
<dbReference type="RefSeq" id="XP_014564969.1">
    <property type="nucleotide sequence ID" value="XM_014709483.1"/>
</dbReference>
<keyword evidence="8" id="KW-0648">Protein biosynthesis</keyword>
<protein>
    <recommendedName>
        <fullName evidence="2">cysteine--tRNA ligase</fullName>
        <ecNumber evidence="2">6.1.1.16</ecNumber>
    </recommendedName>
    <alternativeName>
        <fullName evidence="10">Cysteinyl-tRNA synthetase</fullName>
    </alternativeName>
</protein>
<dbReference type="SUPFAM" id="SSF52374">
    <property type="entry name" value="Nucleotidylyl transferase"/>
    <property type="match status" value="1"/>
</dbReference>
<evidence type="ECO:0000256" key="12">
    <source>
        <dbReference type="SAM" id="MobiDB-lite"/>
    </source>
</evidence>
<feature type="domain" description="tRNA synthetases class I catalytic" evidence="13">
    <location>
        <begin position="366"/>
        <end position="539"/>
    </location>
</feature>
<dbReference type="Pfam" id="PF01406">
    <property type="entry name" value="tRNA-synt_1e"/>
    <property type="match status" value="2"/>
</dbReference>
<evidence type="ECO:0000256" key="5">
    <source>
        <dbReference type="ARBA" id="ARBA00022741"/>
    </source>
</evidence>
<dbReference type="EC" id="6.1.1.16" evidence="2"/>
<dbReference type="NCBIfam" id="TIGR00435">
    <property type="entry name" value="cysS"/>
    <property type="match status" value="1"/>
</dbReference>
<dbReference type="CDD" id="cd00672">
    <property type="entry name" value="CysRS_core"/>
    <property type="match status" value="1"/>
</dbReference>
<keyword evidence="3" id="KW-0436">Ligase</keyword>
<reference evidence="14 15" key="2">
    <citation type="journal article" date="2012" name="Open Biol.">
        <title>Characteristics of nucleosomes and linker DNA regions on the genome of the basidiomycete Mixia osmundae revealed by mono- and dinucleosome mapping.</title>
        <authorList>
            <person name="Nishida H."/>
            <person name="Kondo S."/>
            <person name="Matsumoto T."/>
            <person name="Suzuki Y."/>
            <person name="Yoshikawa H."/>
            <person name="Taylor T.D."/>
            <person name="Sugiyama J."/>
        </authorList>
    </citation>
    <scope>NUCLEOTIDE SEQUENCE [LARGE SCALE GENOMIC DNA]</scope>
    <source>
        <strain evidence="15">CBS 9802 / IAM 14324 / JCM 22182 / KY 12970</strain>
    </source>
</reference>
<dbReference type="SUPFAM" id="SSF47323">
    <property type="entry name" value="Anticodon-binding domain of a subclass of class I aminoacyl-tRNA synthetases"/>
    <property type="match status" value="1"/>
</dbReference>
<dbReference type="PANTHER" id="PTHR10890:SF3">
    <property type="entry name" value="CYSTEINE--TRNA LIGASE, CYTOPLASMIC"/>
    <property type="match status" value="1"/>
</dbReference>
<keyword evidence="11" id="KW-0175">Coiled coil</keyword>
<dbReference type="InterPro" id="IPR032678">
    <property type="entry name" value="tRNA-synt_1_cat_dom"/>
</dbReference>
<evidence type="ECO:0000256" key="3">
    <source>
        <dbReference type="ARBA" id="ARBA00022598"/>
    </source>
</evidence>
<evidence type="ECO:0000259" key="13">
    <source>
        <dbReference type="Pfam" id="PF01406"/>
    </source>
</evidence>
<dbReference type="OMA" id="FHNDMKS"/>
<sequence length="834" mass="92256">MRRTSQLHQLIRTRGAASLTTASLARCRILRRTTTPTTIARQMASEASKAKGKAASTEWQAPVSSAGESVRLRVFNSLTRSKVDFVPKNGNSVTWYSCGPTVYDASHMGHARNYVTQDILRRIMRDYFGYDVHFVMNITDIDDKIIVRARQVYLVDQLAEQQASGPSNALPDIFAAALTEHLERAFPNDLTRTADSVDLDASLQSIASKASDPTWLEAQRQRDEKIGLHIATAQRGMQAWQALTTNTPNARELVLANADLIGPYLDKRQGASVTDKSIFRALSSRWEAAFFKDMQALSVEPPTTLTRVSEFVEEIVDYVQQIIDRGFAYAAGGSVYFDTVGFDGAPCNCNDLADAKPKKMNGTHTEEQWNHSYAKLSPWSRGNAKLLADGEGSLTGSAGKRAASDFALWKASKAGEPAWDSPWGKGRPGWHIECSVMADHVFGQGMDIHSGGIDLTFPHHDNEIAQSEAYHGCRQWTNYFLHTGHLHIEGMKMSKSLKNFITIDEALSRYTARQMRIAFLMSTWNLGYDFKESAMTEAKAIEGTFTKFFTNVKALVAEASVGPSDTGRHSYNEPERRLMSSLSHAQARFRAALSDSFDTTTALKTLLDVLRDGNEYIAQGKRNINIDTLAACAIWITDMVSMLGLSNDKLVQIGWGTDSTSGANADDVAMPYVRVLSTFRDQIRQLARSSAPSQELLALCDRLRDDDLIDLGVALDDQEDGKALVKLVPAESLRADRDAKLKAASDKAAAKAANLAETERKRIEKLERGRIPPEQLYRSQTDLYSEFDSDGIPTQDAAGEPLSKGQLKKLKKGQETQRALHQDFTAWQASQTKA</sequence>
<dbReference type="HOGENOM" id="CLU_013528_3_1_1"/>
<dbReference type="GO" id="GO:0006423">
    <property type="term" value="P:cysteinyl-tRNA aminoacylation"/>
    <property type="evidence" value="ECO:0007669"/>
    <property type="project" value="InterPro"/>
</dbReference>
<keyword evidence="7" id="KW-0067">ATP-binding</keyword>
<dbReference type="FunCoup" id="G7DUJ2">
    <property type="interactions" value="604"/>
</dbReference>
<dbReference type="OrthoDB" id="438179at2759"/>
<dbReference type="InParanoid" id="G7DUJ2"/>
<gene>
    <name evidence="14" type="primary">Mo00901</name>
    <name evidence="14" type="ORF">E5Q_00901</name>
</gene>
<name>G7DUJ2_MIXOS</name>
<dbReference type="Gene3D" id="1.20.120.1910">
    <property type="entry name" value="Cysteine-tRNA ligase, C-terminal anti-codon recognition domain"/>
    <property type="match status" value="1"/>
</dbReference>
<keyword evidence="5" id="KW-0547">Nucleotide-binding</keyword>
<dbReference type="InterPro" id="IPR014729">
    <property type="entry name" value="Rossmann-like_a/b/a_fold"/>
</dbReference>
<proteinExistence type="inferred from homology"/>
<feature type="compositionally biased region" description="Basic and acidic residues" evidence="12">
    <location>
        <begin position="812"/>
        <end position="821"/>
    </location>
</feature>
<dbReference type="FunFam" id="3.40.50.620:FF:000027">
    <property type="entry name" value="Cysteine--tRNA ligase, cytoplasmic"/>
    <property type="match status" value="1"/>
</dbReference>
<dbReference type="PANTHER" id="PTHR10890">
    <property type="entry name" value="CYSTEINYL-TRNA SYNTHETASE"/>
    <property type="match status" value="1"/>
</dbReference>
<evidence type="ECO:0000256" key="9">
    <source>
        <dbReference type="ARBA" id="ARBA00023146"/>
    </source>
</evidence>
<feature type="region of interest" description="Disordered" evidence="12">
    <location>
        <begin position="786"/>
        <end position="834"/>
    </location>
</feature>
<dbReference type="eggNOG" id="KOG2007">
    <property type="taxonomic scope" value="Eukaryota"/>
</dbReference>
<dbReference type="EMBL" id="BABT02000029">
    <property type="protein sequence ID" value="GAA94252.1"/>
    <property type="molecule type" value="Genomic_DNA"/>
</dbReference>
<evidence type="ECO:0000313" key="14">
    <source>
        <dbReference type="EMBL" id="GAA94252.1"/>
    </source>
</evidence>
<evidence type="ECO:0000256" key="8">
    <source>
        <dbReference type="ARBA" id="ARBA00022917"/>
    </source>
</evidence>
<comment type="caution">
    <text evidence="14">The sequence shown here is derived from an EMBL/GenBank/DDBJ whole genome shotgun (WGS) entry which is preliminary data.</text>
</comment>
<comment type="cofactor">
    <cofactor evidence="1">
        <name>Zn(2+)</name>
        <dbReference type="ChEBI" id="CHEBI:29105"/>
    </cofactor>
</comment>
<evidence type="ECO:0000256" key="6">
    <source>
        <dbReference type="ARBA" id="ARBA00022833"/>
    </source>
</evidence>
<dbReference type="InterPro" id="IPR009080">
    <property type="entry name" value="tRNAsynth_Ia_anticodon-bd"/>
</dbReference>
<evidence type="ECO:0000256" key="4">
    <source>
        <dbReference type="ARBA" id="ARBA00022723"/>
    </source>
</evidence>
<feature type="coiled-coil region" evidence="11">
    <location>
        <begin position="741"/>
        <end position="769"/>
    </location>
</feature>
<evidence type="ECO:0000256" key="2">
    <source>
        <dbReference type="ARBA" id="ARBA00012832"/>
    </source>
</evidence>
<dbReference type="InterPro" id="IPR015803">
    <property type="entry name" value="Cys-tRNA-ligase"/>
</dbReference>
<dbReference type="Gene3D" id="3.40.50.620">
    <property type="entry name" value="HUPs"/>
    <property type="match status" value="2"/>
</dbReference>
<dbReference type="STRING" id="764103.G7DUJ2"/>
<dbReference type="AlphaFoldDB" id="G7DUJ2"/>
<dbReference type="GO" id="GO:0005524">
    <property type="term" value="F:ATP binding"/>
    <property type="evidence" value="ECO:0007669"/>
    <property type="project" value="UniProtKB-KW"/>
</dbReference>
<evidence type="ECO:0000313" key="15">
    <source>
        <dbReference type="Proteomes" id="UP000009131"/>
    </source>
</evidence>
<keyword evidence="6" id="KW-0862">Zinc</keyword>
<dbReference type="GO" id="GO:0046872">
    <property type="term" value="F:metal ion binding"/>
    <property type="evidence" value="ECO:0007669"/>
    <property type="project" value="UniProtKB-KW"/>
</dbReference>
<evidence type="ECO:0000256" key="11">
    <source>
        <dbReference type="SAM" id="Coils"/>
    </source>
</evidence>